<dbReference type="Pfam" id="PF01048">
    <property type="entry name" value="PNP_UDP_1"/>
    <property type="match status" value="1"/>
</dbReference>
<organism evidence="3 4">
    <name type="scientific">Bionectria ochroleuca</name>
    <name type="common">Gliocladium roseum</name>
    <dbReference type="NCBI Taxonomy" id="29856"/>
    <lineage>
        <taxon>Eukaryota</taxon>
        <taxon>Fungi</taxon>
        <taxon>Dikarya</taxon>
        <taxon>Ascomycota</taxon>
        <taxon>Pezizomycotina</taxon>
        <taxon>Sordariomycetes</taxon>
        <taxon>Hypocreomycetidae</taxon>
        <taxon>Hypocreales</taxon>
        <taxon>Bionectriaceae</taxon>
        <taxon>Clonostachys</taxon>
    </lineage>
</organism>
<dbReference type="GO" id="GO:0003824">
    <property type="term" value="F:catalytic activity"/>
    <property type="evidence" value="ECO:0007669"/>
    <property type="project" value="InterPro"/>
</dbReference>
<dbReference type="InterPro" id="IPR035994">
    <property type="entry name" value="Nucleoside_phosphorylase_sf"/>
</dbReference>
<proteinExistence type="predicted"/>
<feature type="domain" description="Nucleoside phosphorylase" evidence="2">
    <location>
        <begin position="9"/>
        <end position="150"/>
    </location>
</feature>
<feature type="region of interest" description="Disordered" evidence="1">
    <location>
        <begin position="343"/>
        <end position="371"/>
    </location>
</feature>
<protein>
    <recommendedName>
        <fullName evidence="2">Nucleoside phosphorylase domain-containing protein</fullName>
    </recommendedName>
</protein>
<name>A0A8H7NJF6_BIOOC</name>
<dbReference type="SUPFAM" id="SSF53167">
    <property type="entry name" value="Purine and uridine phosphorylases"/>
    <property type="match status" value="1"/>
</dbReference>
<sequence>MKSSKYTVGWICAIKTEYVAAQSFLDEEHDTSSRRSQHDPNDYTLGRMGKHNVVIAVLPNGEYGKSSAAAVMSHMLHSFPNIRVMLMVGIGGGVPSARHDIRLGDVVVSSPSGGNSGVFQYDFGKSVQDQRFYHTGFMNQPPTVLRTAVAGLEASYERKGHRLRKSIDTALSHNPRLGRKYSKPSWDSDRLYVSGYTHGGKLACADGCSSDYLIPRRPRGRQEDDPAIHYGLIASGDTLMKDAIIRDTLAEEHDVLCFEMEAAGLMNNFPCLVIRGICDYADSHKNKEWQGYAAMTAAAYTKDLLKRVSPMMANSEQAPDEDNRRKSHQSQWDPTTDFAYENQESHPSEYVNTEGPYQDTEEPSTAWTSNDRNQELRWGHLACTTCHIKTRTVNQRRLASSITTNQHGIPEDPRVAVYAHRADYLNYEVAGWNPKREFGLIEFFYFTANIIFKFIRETQPGNLVTGEMRPQIEGRL</sequence>
<dbReference type="Proteomes" id="UP000616885">
    <property type="component" value="Unassembled WGS sequence"/>
</dbReference>
<dbReference type="InterPro" id="IPR053137">
    <property type="entry name" value="NLR-like"/>
</dbReference>
<dbReference type="InterPro" id="IPR000845">
    <property type="entry name" value="Nucleoside_phosphorylase_d"/>
</dbReference>
<dbReference type="PANTHER" id="PTHR46082">
    <property type="entry name" value="ATP/GTP-BINDING PROTEIN-RELATED"/>
    <property type="match status" value="1"/>
</dbReference>
<evidence type="ECO:0000313" key="4">
    <source>
        <dbReference type="Proteomes" id="UP000616885"/>
    </source>
</evidence>
<accession>A0A8H7NJF6</accession>
<dbReference type="AlphaFoldDB" id="A0A8H7NJF6"/>
<gene>
    <name evidence="3" type="ORF">IM811_007792</name>
</gene>
<evidence type="ECO:0000313" key="3">
    <source>
        <dbReference type="EMBL" id="KAF9756848.1"/>
    </source>
</evidence>
<dbReference type="Gene3D" id="3.40.50.1580">
    <property type="entry name" value="Nucleoside phosphorylase domain"/>
    <property type="match status" value="1"/>
</dbReference>
<dbReference type="GO" id="GO:0009116">
    <property type="term" value="P:nucleoside metabolic process"/>
    <property type="evidence" value="ECO:0007669"/>
    <property type="project" value="InterPro"/>
</dbReference>
<evidence type="ECO:0000256" key="1">
    <source>
        <dbReference type="SAM" id="MobiDB-lite"/>
    </source>
</evidence>
<evidence type="ECO:0000259" key="2">
    <source>
        <dbReference type="Pfam" id="PF01048"/>
    </source>
</evidence>
<dbReference type="EMBL" id="JADCTT010000002">
    <property type="protein sequence ID" value="KAF9756848.1"/>
    <property type="molecule type" value="Genomic_DNA"/>
</dbReference>
<dbReference type="PANTHER" id="PTHR46082:SF11">
    <property type="entry name" value="AAA+ ATPASE DOMAIN-CONTAINING PROTEIN-RELATED"/>
    <property type="match status" value="1"/>
</dbReference>
<comment type="caution">
    <text evidence="3">The sequence shown here is derived from an EMBL/GenBank/DDBJ whole genome shotgun (WGS) entry which is preliminary data.</text>
</comment>
<reference evidence="3" key="1">
    <citation type="submission" date="2020-10" db="EMBL/GenBank/DDBJ databases">
        <title>High-Quality Genome Resource of Clonostachys rosea strain S41 by Oxford Nanopore Long-Read Sequencing.</title>
        <authorList>
            <person name="Wang H."/>
        </authorList>
    </citation>
    <scope>NUCLEOTIDE SEQUENCE</scope>
    <source>
        <strain evidence="3">S41</strain>
    </source>
</reference>